<protein>
    <recommendedName>
        <fullName evidence="3">Peptidase C39-like domain-containing protein</fullName>
    </recommendedName>
</protein>
<dbReference type="Proteomes" id="UP000565572">
    <property type="component" value="Unassembled WGS sequence"/>
</dbReference>
<sequence length="280" mass="30084">MLRRTTRLGLLAALSLGLPLLAGPAWAGGNGRSVQDPPPASPSASGVEQSPVVGVPVLTAAQQRETARKDAEVARAFGQTGPNARSLAAVDDEPDLPSHKSLKSVKQKAQSRTYWCGPATLATLVQVDGTKISQTTAAKRLKTTRNGTNWYSGAGNYPMEKALEHYGDDVEYAAANLPYSPSKSDKETYKKRLVTDIAVHKQGIAGNAVEVTNGPHLNGHPNRTIYHWVAVRGYDDDGETTRYADPVSGSGISWQGPVDRYNEIDSDKIVTIFGARGYIW</sequence>
<gene>
    <name evidence="4" type="ORF">FHX39_001804</name>
</gene>
<feature type="region of interest" description="Disordered" evidence="1">
    <location>
        <begin position="80"/>
        <end position="104"/>
    </location>
</feature>
<organism evidence="4 5">
    <name type="scientific">Microlunatus antarcticus</name>
    <dbReference type="NCBI Taxonomy" id="53388"/>
    <lineage>
        <taxon>Bacteria</taxon>
        <taxon>Bacillati</taxon>
        <taxon>Actinomycetota</taxon>
        <taxon>Actinomycetes</taxon>
        <taxon>Propionibacteriales</taxon>
        <taxon>Propionibacteriaceae</taxon>
        <taxon>Microlunatus</taxon>
    </lineage>
</organism>
<dbReference type="RefSeq" id="WP_183337725.1">
    <property type="nucleotide sequence ID" value="NZ_JACHZG010000001.1"/>
</dbReference>
<dbReference type="EMBL" id="JACHZG010000001">
    <property type="protein sequence ID" value="MBB3326860.1"/>
    <property type="molecule type" value="Genomic_DNA"/>
</dbReference>
<evidence type="ECO:0000256" key="1">
    <source>
        <dbReference type="SAM" id="MobiDB-lite"/>
    </source>
</evidence>
<feature type="signal peptide" evidence="2">
    <location>
        <begin position="1"/>
        <end position="27"/>
    </location>
</feature>
<name>A0A7W5JVB1_9ACTN</name>
<dbReference type="Gene3D" id="3.90.70.10">
    <property type="entry name" value="Cysteine proteinases"/>
    <property type="match status" value="1"/>
</dbReference>
<feature type="region of interest" description="Disordered" evidence="1">
    <location>
        <begin position="29"/>
        <end position="51"/>
    </location>
</feature>
<evidence type="ECO:0000259" key="3">
    <source>
        <dbReference type="Pfam" id="PF13529"/>
    </source>
</evidence>
<proteinExistence type="predicted"/>
<dbReference type="AlphaFoldDB" id="A0A7W5JVB1"/>
<feature type="chain" id="PRO_5031240109" description="Peptidase C39-like domain-containing protein" evidence="2">
    <location>
        <begin position="28"/>
        <end position="280"/>
    </location>
</feature>
<dbReference type="InterPro" id="IPR039564">
    <property type="entry name" value="Peptidase_C39-like"/>
</dbReference>
<feature type="domain" description="Peptidase C39-like" evidence="3">
    <location>
        <begin position="105"/>
        <end position="246"/>
    </location>
</feature>
<evidence type="ECO:0000313" key="4">
    <source>
        <dbReference type="EMBL" id="MBB3326860.1"/>
    </source>
</evidence>
<reference evidence="4 5" key="1">
    <citation type="submission" date="2020-08" db="EMBL/GenBank/DDBJ databases">
        <title>Sequencing the genomes of 1000 actinobacteria strains.</title>
        <authorList>
            <person name="Klenk H.-P."/>
        </authorList>
    </citation>
    <scope>NUCLEOTIDE SEQUENCE [LARGE SCALE GENOMIC DNA]</scope>
    <source>
        <strain evidence="4 5">DSM 11053</strain>
    </source>
</reference>
<comment type="caution">
    <text evidence="4">The sequence shown here is derived from an EMBL/GenBank/DDBJ whole genome shotgun (WGS) entry which is preliminary data.</text>
</comment>
<evidence type="ECO:0000313" key="5">
    <source>
        <dbReference type="Proteomes" id="UP000565572"/>
    </source>
</evidence>
<evidence type="ECO:0000256" key="2">
    <source>
        <dbReference type="SAM" id="SignalP"/>
    </source>
</evidence>
<keyword evidence="5" id="KW-1185">Reference proteome</keyword>
<accession>A0A7W5JVB1</accession>
<dbReference type="Pfam" id="PF13529">
    <property type="entry name" value="Peptidase_C39_2"/>
    <property type="match status" value="1"/>
</dbReference>
<keyword evidence="2" id="KW-0732">Signal</keyword>